<keyword evidence="7" id="KW-0808">Transferase</keyword>
<dbReference type="SMART" id="SM00304">
    <property type="entry name" value="HAMP"/>
    <property type="match status" value="1"/>
</dbReference>
<dbReference type="GO" id="GO:0000155">
    <property type="term" value="F:phosphorelay sensor kinase activity"/>
    <property type="evidence" value="ECO:0007669"/>
    <property type="project" value="InterPro"/>
</dbReference>
<dbReference type="InterPro" id="IPR005467">
    <property type="entry name" value="His_kinase_dom"/>
</dbReference>
<dbReference type="SMART" id="SM00387">
    <property type="entry name" value="HATPase_c"/>
    <property type="match status" value="1"/>
</dbReference>
<keyword evidence="5" id="KW-0997">Cell inner membrane</keyword>
<keyword evidence="13" id="KW-0902">Two-component regulatory system</keyword>
<feature type="transmembrane region" description="Helical" evidence="15">
    <location>
        <begin position="153"/>
        <end position="173"/>
    </location>
</feature>
<dbReference type="InterPro" id="IPR004358">
    <property type="entry name" value="Sig_transdc_His_kin-like_C"/>
</dbReference>
<evidence type="ECO:0000256" key="15">
    <source>
        <dbReference type="SAM" id="Phobius"/>
    </source>
</evidence>
<dbReference type="InterPro" id="IPR036097">
    <property type="entry name" value="HisK_dim/P_sf"/>
</dbReference>
<evidence type="ECO:0000256" key="5">
    <source>
        <dbReference type="ARBA" id="ARBA00022519"/>
    </source>
</evidence>
<dbReference type="AlphaFoldDB" id="A0A831NTL9"/>
<gene>
    <name evidence="18" type="ORF">ENG92_04040</name>
</gene>
<keyword evidence="10" id="KW-0418">Kinase</keyword>
<proteinExistence type="predicted"/>
<evidence type="ECO:0000256" key="9">
    <source>
        <dbReference type="ARBA" id="ARBA00022741"/>
    </source>
</evidence>
<dbReference type="InterPro" id="IPR003594">
    <property type="entry name" value="HATPase_dom"/>
</dbReference>
<evidence type="ECO:0000256" key="13">
    <source>
        <dbReference type="ARBA" id="ARBA00023012"/>
    </source>
</evidence>
<reference evidence="18" key="1">
    <citation type="journal article" date="2020" name="mSystems">
        <title>Genome- and Community-Level Interaction Insights into Carbon Utilization and Element Cycling Functions of Hydrothermarchaeota in Hydrothermal Sediment.</title>
        <authorList>
            <person name="Zhou Z."/>
            <person name="Liu Y."/>
            <person name="Xu W."/>
            <person name="Pan J."/>
            <person name="Luo Z.H."/>
            <person name="Li M."/>
        </authorList>
    </citation>
    <scope>NUCLEOTIDE SEQUENCE [LARGE SCALE GENOMIC DNA]</scope>
    <source>
        <strain evidence="18">HyVt-26</strain>
    </source>
</reference>
<evidence type="ECO:0000256" key="11">
    <source>
        <dbReference type="ARBA" id="ARBA00022840"/>
    </source>
</evidence>
<dbReference type="SUPFAM" id="SSF55874">
    <property type="entry name" value="ATPase domain of HSP90 chaperone/DNA topoisomerase II/histidine kinase"/>
    <property type="match status" value="1"/>
</dbReference>
<sequence length="442" mass="49153">MRFPNTLFSRTSLTISGALLVFILFTGFMVFNYMLLPIGRQSAEDLAALMTLSAKTWVELPPSARQDFERELKKNHDLILQTSPPDTALKPLLIHSPYMLFLEEAISARLGQTLHVHQSPDKPNWYWVILPVADKTLCMVFDHDRIGAEPPRAALGILFGASLFILLTTLLVVRRITRPLKALSQSVERLGSGAPHQTLSEDGPEELASLARKFNQLSGEIAQLLENRTTLLGGISHDLRTPLSRLRISVELLQGKEDPALLQNMQQDLEEMDAIIGRTLELARMMQGDEIHTESHDLSALLQDFVTSYQQEGRQVALALDTACVVAVNRLILQRILGNLLDNAFHYAGGRDVEIRLRCDGKQAEICILDRGSGIPEEQLNKVLQPFYRLDPSRNRSTGGSGLGLAIVQQLVQLQGWNISVRNRASGGLAVCIEIPSLSRNY</sequence>
<dbReference type="Pfam" id="PF02518">
    <property type="entry name" value="HATPase_c"/>
    <property type="match status" value="1"/>
</dbReference>
<dbReference type="Pfam" id="PF00512">
    <property type="entry name" value="HisKA"/>
    <property type="match status" value="1"/>
</dbReference>
<keyword evidence="14 15" id="KW-0472">Membrane</keyword>
<dbReference type="GO" id="GO:0005524">
    <property type="term" value="F:ATP binding"/>
    <property type="evidence" value="ECO:0007669"/>
    <property type="project" value="UniProtKB-KW"/>
</dbReference>
<evidence type="ECO:0000256" key="2">
    <source>
        <dbReference type="ARBA" id="ARBA00004429"/>
    </source>
</evidence>
<dbReference type="Proteomes" id="UP000885822">
    <property type="component" value="Unassembled WGS sequence"/>
</dbReference>
<dbReference type="InterPro" id="IPR003660">
    <property type="entry name" value="HAMP_dom"/>
</dbReference>
<organism evidence="18">
    <name type="scientific">Thiolapillus brandeum</name>
    <dbReference type="NCBI Taxonomy" id="1076588"/>
    <lineage>
        <taxon>Bacteria</taxon>
        <taxon>Pseudomonadati</taxon>
        <taxon>Pseudomonadota</taxon>
        <taxon>Gammaproteobacteria</taxon>
        <taxon>Chromatiales</taxon>
        <taxon>Sedimenticolaceae</taxon>
        <taxon>Thiolapillus</taxon>
    </lineage>
</organism>
<dbReference type="EC" id="2.7.13.3" evidence="3"/>
<feature type="transmembrane region" description="Helical" evidence="15">
    <location>
        <begin position="12"/>
        <end position="36"/>
    </location>
</feature>
<dbReference type="Pfam" id="PF00672">
    <property type="entry name" value="HAMP"/>
    <property type="match status" value="1"/>
</dbReference>
<keyword evidence="8 15" id="KW-0812">Transmembrane</keyword>
<name>A0A831NTL9_9GAMM</name>
<keyword evidence="4" id="KW-1003">Cell membrane</keyword>
<evidence type="ECO:0000256" key="6">
    <source>
        <dbReference type="ARBA" id="ARBA00022553"/>
    </source>
</evidence>
<dbReference type="Gene3D" id="3.30.565.10">
    <property type="entry name" value="Histidine kinase-like ATPase, C-terminal domain"/>
    <property type="match status" value="1"/>
</dbReference>
<evidence type="ECO:0000256" key="10">
    <source>
        <dbReference type="ARBA" id="ARBA00022777"/>
    </source>
</evidence>
<dbReference type="GO" id="GO:0005886">
    <property type="term" value="C:plasma membrane"/>
    <property type="evidence" value="ECO:0007669"/>
    <property type="project" value="UniProtKB-SubCell"/>
</dbReference>
<dbReference type="CDD" id="cd00082">
    <property type="entry name" value="HisKA"/>
    <property type="match status" value="1"/>
</dbReference>
<feature type="domain" description="HAMP" evidence="17">
    <location>
        <begin position="174"/>
        <end position="226"/>
    </location>
</feature>
<evidence type="ECO:0000259" key="17">
    <source>
        <dbReference type="PROSITE" id="PS50885"/>
    </source>
</evidence>
<dbReference type="PRINTS" id="PR00344">
    <property type="entry name" value="BCTRLSENSOR"/>
</dbReference>
<dbReference type="SMART" id="SM00388">
    <property type="entry name" value="HisKA"/>
    <property type="match status" value="1"/>
</dbReference>
<dbReference type="CDD" id="cd06225">
    <property type="entry name" value="HAMP"/>
    <property type="match status" value="1"/>
</dbReference>
<evidence type="ECO:0000313" key="18">
    <source>
        <dbReference type="EMBL" id="HDK38167.1"/>
    </source>
</evidence>
<dbReference type="InterPro" id="IPR038421">
    <property type="entry name" value="RisS_PPD_sf"/>
</dbReference>
<dbReference type="PROSITE" id="PS50885">
    <property type="entry name" value="HAMP"/>
    <property type="match status" value="1"/>
</dbReference>
<keyword evidence="9" id="KW-0547">Nucleotide-binding</keyword>
<dbReference type="InterPro" id="IPR050980">
    <property type="entry name" value="2C_sensor_his_kinase"/>
</dbReference>
<dbReference type="InterPro" id="IPR036890">
    <property type="entry name" value="HATPase_C_sf"/>
</dbReference>
<dbReference type="InterPro" id="IPR003661">
    <property type="entry name" value="HisK_dim/P_dom"/>
</dbReference>
<evidence type="ECO:0000256" key="4">
    <source>
        <dbReference type="ARBA" id="ARBA00022475"/>
    </source>
</evidence>
<dbReference type="CDD" id="cd00075">
    <property type="entry name" value="HATPase"/>
    <property type="match status" value="1"/>
</dbReference>
<dbReference type="PROSITE" id="PS50109">
    <property type="entry name" value="HIS_KIN"/>
    <property type="match status" value="1"/>
</dbReference>
<evidence type="ECO:0000256" key="7">
    <source>
        <dbReference type="ARBA" id="ARBA00022679"/>
    </source>
</evidence>
<dbReference type="PANTHER" id="PTHR44936:SF5">
    <property type="entry name" value="SENSOR HISTIDINE KINASE ENVZ"/>
    <property type="match status" value="1"/>
</dbReference>
<keyword evidence="6" id="KW-0597">Phosphoprotein</keyword>
<dbReference type="Gene3D" id="1.10.287.130">
    <property type="match status" value="1"/>
</dbReference>
<evidence type="ECO:0000256" key="12">
    <source>
        <dbReference type="ARBA" id="ARBA00022989"/>
    </source>
</evidence>
<dbReference type="PANTHER" id="PTHR44936">
    <property type="entry name" value="SENSOR PROTEIN CREC"/>
    <property type="match status" value="1"/>
</dbReference>
<dbReference type="SUPFAM" id="SSF158472">
    <property type="entry name" value="HAMP domain-like"/>
    <property type="match status" value="1"/>
</dbReference>
<evidence type="ECO:0000256" key="1">
    <source>
        <dbReference type="ARBA" id="ARBA00000085"/>
    </source>
</evidence>
<evidence type="ECO:0000256" key="3">
    <source>
        <dbReference type="ARBA" id="ARBA00012438"/>
    </source>
</evidence>
<evidence type="ECO:0000256" key="8">
    <source>
        <dbReference type="ARBA" id="ARBA00022692"/>
    </source>
</evidence>
<keyword evidence="12 15" id="KW-1133">Transmembrane helix</keyword>
<evidence type="ECO:0000256" key="14">
    <source>
        <dbReference type="ARBA" id="ARBA00023136"/>
    </source>
</evidence>
<comment type="subcellular location">
    <subcellularLocation>
        <location evidence="2">Cell inner membrane</location>
        <topology evidence="2">Multi-pass membrane protein</topology>
    </subcellularLocation>
</comment>
<evidence type="ECO:0000259" key="16">
    <source>
        <dbReference type="PROSITE" id="PS50109"/>
    </source>
</evidence>
<keyword evidence="11" id="KW-0067">ATP-binding</keyword>
<comment type="catalytic activity">
    <reaction evidence="1">
        <text>ATP + protein L-histidine = ADP + protein N-phospho-L-histidine.</text>
        <dbReference type="EC" id="2.7.13.3"/>
    </reaction>
</comment>
<feature type="domain" description="Histidine kinase" evidence="16">
    <location>
        <begin position="234"/>
        <end position="439"/>
    </location>
</feature>
<comment type="caution">
    <text evidence="18">The sequence shown here is derived from an EMBL/GenBank/DDBJ whole genome shotgun (WGS) entry which is preliminary data.</text>
</comment>
<dbReference type="Gene3D" id="3.30.450.300">
    <property type="entry name" value="Sensor histidine kinase RisS, periplasmic domain"/>
    <property type="match status" value="1"/>
</dbReference>
<accession>A0A831NTL9</accession>
<protein>
    <recommendedName>
        <fullName evidence="3">histidine kinase</fullName>
        <ecNumber evidence="3">2.7.13.3</ecNumber>
    </recommendedName>
</protein>
<dbReference type="SUPFAM" id="SSF47384">
    <property type="entry name" value="Homodimeric domain of signal transducing histidine kinase"/>
    <property type="match status" value="1"/>
</dbReference>
<dbReference type="EMBL" id="DRCV01000179">
    <property type="protein sequence ID" value="HDK38167.1"/>
    <property type="molecule type" value="Genomic_DNA"/>
</dbReference>